<dbReference type="PANTHER" id="PTHR44200">
    <property type="entry name" value="DNAJ HOMOLOG SUBFAMILY C MEMBER 7"/>
    <property type="match status" value="1"/>
</dbReference>
<evidence type="ECO:0000259" key="3">
    <source>
        <dbReference type="PROSITE" id="PS50076"/>
    </source>
</evidence>
<feature type="repeat" description="TPR" evidence="1">
    <location>
        <begin position="30"/>
        <end position="63"/>
    </location>
</feature>
<keyword evidence="1" id="KW-0802">TPR repeat</keyword>
<dbReference type="Pfam" id="PF00226">
    <property type="entry name" value="DnaJ"/>
    <property type="match status" value="1"/>
</dbReference>
<dbReference type="PROSITE" id="PS50076">
    <property type="entry name" value="DNAJ_2"/>
    <property type="match status" value="1"/>
</dbReference>
<evidence type="ECO:0000313" key="5">
    <source>
        <dbReference type="Proteomes" id="UP001176517"/>
    </source>
</evidence>
<dbReference type="Gene3D" id="1.25.40.10">
    <property type="entry name" value="Tetratricopeptide repeat domain"/>
    <property type="match status" value="1"/>
</dbReference>
<dbReference type="SMART" id="SM00271">
    <property type="entry name" value="DnaJ"/>
    <property type="match status" value="1"/>
</dbReference>
<dbReference type="SMART" id="SM00028">
    <property type="entry name" value="TPR"/>
    <property type="match status" value="7"/>
</dbReference>
<dbReference type="Pfam" id="PF13181">
    <property type="entry name" value="TPR_8"/>
    <property type="match status" value="2"/>
</dbReference>
<dbReference type="PRINTS" id="PR00625">
    <property type="entry name" value="JDOMAIN"/>
</dbReference>
<comment type="caution">
    <text evidence="4">The sequence shown here is derived from an EMBL/GenBank/DDBJ whole genome shotgun (WGS) entry which is preliminary data.</text>
</comment>
<feature type="compositionally biased region" description="Gly residues" evidence="2">
    <location>
        <begin position="476"/>
        <end position="485"/>
    </location>
</feature>
<name>A0AAN6GT01_9BASI</name>
<dbReference type="Gene3D" id="1.10.287.110">
    <property type="entry name" value="DnaJ domain"/>
    <property type="match status" value="1"/>
</dbReference>
<dbReference type="PANTHER" id="PTHR44200:SF1">
    <property type="entry name" value="DNAJ HOMOLOG SUBFAMILY C MEMBER 7"/>
    <property type="match status" value="1"/>
</dbReference>
<dbReference type="SUPFAM" id="SSF46565">
    <property type="entry name" value="Chaperone J-domain"/>
    <property type="match status" value="1"/>
</dbReference>
<evidence type="ECO:0000256" key="2">
    <source>
        <dbReference type="SAM" id="MobiDB-lite"/>
    </source>
</evidence>
<dbReference type="InterPro" id="IPR036869">
    <property type="entry name" value="J_dom_sf"/>
</dbReference>
<dbReference type="InterPro" id="IPR011990">
    <property type="entry name" value="TPR-like_helical_dom_sf"/>
</dbReference>
<proteinExistence type="predicted"/>
<feature type="region of interest" description="Disordered" evidence="2">
    <location>
        <begin position="464"/>
        <end position="485"/>
    </location>
</feature>
<dbReference type="EMBL" id="JAPDMZ010000060">
    <property type="protein sequence ID" value="KAK0552658.1"/>
    <property type="molecule type" value="Genomic_DNA"/>
</dbReference>
<organism evidence="4 5">
    <name type="scientific">Tilletia horrida</name>
    <dbReference type="NCBI Taxonomy" id="155126"/>
    <lineage>
        <taxon>Eukaryota</taxon>
        <taxon>Fungi</taxon>
        <taxon>Dikarya</taxon>
        <taxon>Basidiomycota</taxon>
        <taxon>Ustilaginomycotina</taxon>
        <taxon>Exobasidiomycetes</taxon>
        <taxon>Tilletiales</taxon>
        <taxon>Tilletiaceae</taxon>
        <taxon>Tilletia</taxon>
    </lineage>
</organism>
<dbReference type="PROSITE" id="PS50005">
    <property type="entry name" value="TPR"/>
    <property type="match status" value="3"/>
</dbReference>
<evidence type="ECO:0000313" key="4">
    <source>
        <dbReference type="EMBL" id="KAK0552658.1"/>
    </source>
</evidence>
<gene>
    <name evidence="4" type="ORF">OC846_002835</name>
</gene>
<dbReference type="InterPro" id="IPR001623">
    <property type="entry name" value="DnaJ_domain"/>
</dbReference>
<accession>A0AAN6GT01</accession>
<dbReference type="CDD" id="cd06257">
    <property type="entry name" value="DnaJ"/>
    <property type="match status" value="1"/>
</dbReference>
<feature type="domain" description="J" evidence="3">
    <location>
        <begin position="408"/>
        <end position="469"/>
    </location>
</feature>
<protein>
    <recommendedName>
        <fullName evidence="3">J domain-containing protein</fullName>
    </recommendedName>
</protein>
<keyword evidence="5" id="KW-1185">Reference proteome</keyword>
<sequence>MDVNQARISALRSLGLPPNWTPAPDAAEAAEAAKATGNEAFKAGKYENAIDAYSEAIKSAPTEPTYYTNRAAAYMSLKRFPAALDDCQLAAQLSPNGPNAKILLRLARCQFAMGSLEDAERSLERIVGGELPLEPDNTAARSLLAQVKDTQTHYRQFESYRASKSFSFASIALNKTIAAVEAPPLAWKVARVSILLSQATTSNASPEKLSQAHHAAVELLRSQSSSSDCNHLYAQIQYAMGNLAQATKYSQESLRLDPDYAPARSLFKRSRKLESVKEAGNAAFKAGNLEEAVQRYTDAIDLVKEDDSVRPTSFLATIYSNRATVYSKQAQYENAISDSTSALDIDATYAKAKRVRARAYVANKQFEEGIRDLEAAIQEAEHGSSERQGLLREKQTAERSLKLSLRKDYYAILEVGQTASDAEIKKAYRKQSLLHHPDKGGDEEKFKLCNEAFSVLSDSTKRQRYDSGVDDLDGPSGMGGGNPFGGGGGVEINLADLFGAGGFGGGMGGGSHFHHGHPFGGGRGGFHAGGGRPRGPGGFNF</sequence>
<dbReference type="InterPro" id="IPR052758">
    <property type="entry name" value="SRC_co-chaperone"/>
</dbReference>
<dbReference type="Proteomes" id="UP001176517">
    <property type="component" value="Unassembled WGS sequence"/>
</dbReference>
<feature type="repeat" description="TPR" evidence="1">
    <location>
        <begin position="273"/>
        <end position="306"/>
    </location>
</feature>
<feature type="repeat" description="TPR" evidence="1">
    <location>
        <begin position="316"/>
        <end position="349"/>
    </location>
</feature>
<evidence type="ECO:0000256" key="1">
    <source>
        <dbReference type="PROSITE-ProRule" id="PRU00339"/>
    </source>
</evidence>
<dbReference type="SUPFAM" id="SSF48452">
    <property type="entry name" value="TPR-like"/>
    <property type="match status" value="2"/>
</dbReference>
<dbReference type="InterPro" id="IPR019734">
    <property type="entry name" value="TPR_rpt"/>
</dbReference>
<dbReference type="AlphaFoldDB" id="A0AAN6GT01"/>
<reference evidence="4" key="1">
    <citation type="journal article" date="2023" name="PhytoFront">
        <title>Draft Genome Resources of Seven Strains of Tilletia horrida, Causal Agent of Kernel Smut of Rice.</title>
        <authorList>
            <person name="Khanal S."/>
            <person name="Antony Babu S."/>
            <person name="Zhou X.G."/>
        </authorList>
    </citation>
    <scope>NUCLEOTIDE SEQUENCE</scope>
    <source>
        <strain evidence="4">TX6</strain>
    </source>
</reference>
<dbReference type="Pfam" id="PF13432">
    <property type="entry name" value="TPR_16"/>
    <property type="match status" value="1"/>
</dbReference>